<evidence type="ECO:0000313" key="3">
    <source>
        <dbReference type="Proteomes" id="UP001528912"/>
    </source>
</evidence>
<protein>
    <recommendedName>
        <fullName evidence="4">SD-repeat containing protein B domain-containing protein</fullName>
    </recommendedName>
</protein>
<keyword evidence="3" id="KW-1185">Reference proteome</keyword>
<dbReference type="Proteomes" id="UP001528912">
    <property type="component" value="Unassembled WGS sequence"/>
</dbReference>
<dbReference type="Gene3D" id="2.60.40.10">
    <property type="entry name" value="Immunoglobulins"/>
    <property type="match status" value="1"/>
</dbReference>
<sequence>MVHRRVSGTLAAALLVVGLGSAAVPSAHAAAGTTVTGVVFQDADRDGVRDVGERPASGAEVTFTQGMPIVIQVRADSAGRFTATLPWSGPVSMVVRGGDWLTSSSVTLDGSPSKDVGNVPTTLSLRAALEVKMTPARTTVRYDQRVRFSLTVDNVSGYPISGVRASCWDNGNLAPGSVVELTDSGILETWPTPNPGITLAPGTRTLRFAGRLTDDAILNGTPEISCVIKDDHSGNGEGSALLTVRGGVTTVTGRTYFDNDGDGTRDADEYYNNFADVVLRDRVTHETYARGSYVDNEGAFVIRTTRPVAGSEVALEDWSGTYTAAKDVTLSPHRYGTVEVGDLPVTFAIP</sequence>
<comment type="caution">
    <text evidence="2">The sequence shown here is derived from an EMBL/GenBank/DDBJ whole genome shotgun (WGS) entry which is preliminary data.</text>
</comment>
<evidence type="ECO:0000313" key="2">
    <source>
        <dbReference type="EMBL" id="MDF8265624.1"/>
    </source>
</evidence>
<reference evidence="2 3" key="1">
    <citation type="submission" date="2023-03" db="EMBL/GenBank/DDBJ databases">
        <title>YIM 133296 draft genome.</title>
        <authorList>
            <person name="Xiong L."/>
        </authorList>
    </citation>
    <scope>NUCLEOTIDE SEQUENCE [LARGE SCALE GENOMIC DNA]</scope>
    <source>
        <strain evidence="2 3">YIM 133296</strain>
    </source>
</reference>
<feature type="signal peptide" evidence="1">
    <location>
        <begin position="1"/>
        <end position="29"/>
    </location>
</feature>
<evidence type="ECO:0000256" key="1">
    <source>
        <dbReference type="SAM" id="SignalP"/>
    </source>
</evidence>
<accession>A0ABT6C9P0</accession>
<dbReference type="RefSeq" id="WP_277192937.1">
    <property type="nucleotide sequence ID" value="NZ_JAROAV010000037.1"/>
</dbReference>
<name>A0ABT6C9P0_9MICO</name>
<keyword evidence="1" id="KW-0732">Signal</keyword>
<proteinExistence type="predicted"/>
<dbReference type="InterPro" id="IPR013783">
    <property type="entry name" value="Ig-like_fold"/>
</dbReference>
<organism evidence="2 3">
    <name type="scientific">Luteipulveratus flavus</name>
    <dbReference type="NCBI Taxonomy" id="3031728"/>
    <lineage>
        <taxon>Bacteria</taxon>
        <taxon>Bacillati</taxon>
        <taxon>Actinomycetota</taxon>
        <taxon>Actinomycetes</taxon>
        <taxon>Micrococcales</taxon>
        <taxon>Dermacoccaceae</taxon>
        <taxon>Luteipulveratus</taxon>
    </lineage>
</organism>
<dbReference type="EMBL" id="JAROAV010000037">
    <property type="protein sequence ID" value="MDF8265624.1"/>
    <property type="molecule type" value="Genomic_DNA"/>
</dbReference>
<evidence type="ECO:0008006" key="4">
    <source>
        <dbReference type="Google" id="ProtNLM"/>
    </source>
</evidence>
<gene>
    <name evidence="2" type="ORF">P4R38_15350</name>
</gene>
<feature type="chain" id="PRO_5045171993" description="SD-repeat containing protein B domain-containing protein" evidence="1">
    <location>
        <begin position="30"/>
        <end position="350"/>
    </location>
</feature>